<accession>A0A2G9YXJ8</accession>
<evidence type="ECO:0000313" key="2">
    <source>
        <dbReference type="Proteomes" id="UP000230273"/>
    </source>
</evidence>
<comment type="caution">
    <text evidence="1">The sequence shown here is derived from an EMBL/GenBank/DDBJ whole genome shotgun (WGS) entry which is preliminary data.</text>
</comment>
<protein>
    <submittedName>
        <fullName evidence="1">Uncharacterized protein</fullName>
    </submittedName>
</protein>
<proteinExistence type="predicted"/>
<dbReference type="EMBL" id="PCRP01000074">
    <property type="protein sequence ID" value="PIP23181.1"/>
    <property type="molecule type" value="Genomic_DNA"/>
</dbReference>
<sequence length="65" mass="7213">MKLEDLKPGSRYRFQVLGGLSISARLLQISGKKPDVSVMFVDPRIENPNSIICVDPKDVIGEVKD</sequence>
<reference evidence="1 2" key="1">
    <citation type="submission" date="2017-09" db="EMBL/GenBank/DDBJ databases">
        <title>Depth-based differentiation of microbial function through sediment-hosted aquifers and enrichment of novel symbionts in the deep terrestrial subsurface.</title>
        <authorList>
            <person name="Probst A.J."/>
            <person name="Ladd B."/>
            <person name="Jarett J.K."/>
            <person name="Geller-Mcgrath D.E."/>
            <person name="Sieber C.M."/>
            <person name="Emerson J.B."/>
            <person name="Anantharaman K."/>
            <person name="Thomas B.C."/>
            <person name="Malmstrom R."/>
            <person name="Stieglmeier M."/>
            <person name="Klingl A."/>
            <person name="Woyke T."/>
            <person name="Ryan C.M."/>
            <person name="Banfield J.F."/>
        </authorList>
    </citation>
    <scope>NUCLEOTIDE SEQUENCE [LARGE SCALE GENOMIC DNA]</scope>
    <source>
        <strain evidence="1">CG23_combo_of_CG06-09_8_20_14_all_38_19</strain>
    </source>
</reference>
<dbReference type="AlphaFoldDB" id="A0A2G9YXJ8"/>
<organism evidence="1 2">
    <name type="scientific">Candidatus Nealsonbacteria bacterium CG23_combo_of_CG06-09_8_20_14_all_38_19</name>
    <dbReference type="NCBI Taxonomy" id="1974721"/>
    <lineage>
        <taxon>Bacteria</taxon>
        <taxon>Candidatus Nealsoniibacteriota</taxon>
    </lineage>
</organism>
<evidence type="ECO:0000313" key="1">
    <source>
        <dbReference type="EMBL" id="PIP23181.1"/>
    </source>
</evidence>
<dbReference type="Proteomes" id="UP000230273">
    <property type="component" value="Unassembled WGS sequence"/>
</dbReference>
<name>A0A2G9YXJ8_9BACT</name>
<gene>
    <name evidence="1" type="ORF">COX36_04685</name>
</gene>